<feature type="transmembrane region" description="Helical" evidence="1">
    <location>
        <begin position="50"/>
        <end position="74"/>
    </location>
</feature>
<feature type="transmembrane region" description="Helical" evidence="1">
    <location>
        <begin position="176"/>
        <end position="193"/>
    </location>
</feature>
<organism evidence="2 3">
    <name type="scientific">Pyrolobus fumarii (strain DSM 11204 / 1A)</name>
    <dbReference type="NCBI Taxonomy" id="694429"/>
    <lineage>
        <taxon>Archaea</taxon>
        <taxon>Thermoproteota</taxon>
        <taxon>Thermoprotei</taxon>
        <taxon>Desulfurococcales</taxon>
        <taxon>Pyrodictiaceae</taxon>
        <taxon>Pyrolobus</taxon>
    </lineage>
</organism>
<dbReference type="RefSeq" id="WP_014027474.1">
    <property type="nucleotide sequence ID" value="NC_015931.1"/>
</dbReference>
<feature type="transmembrane region" description="Helical" evidence="1">
    <location>
        <begin position="80"/>
        <end position="101"/>
    </location>
</feature>
<proteinExistence type="predicted"/>
<protein>
    <submittedName>
        <fullName evidence="2">Uncharacterized protein</fullName>
    </submittedName>
</protein>
<dbReference type="EMBL" id="CP002838">
    <property type="protein sequence ID" value="AEM39797.1"/>
    <property type="molecule type" value="Genomic_DNA"/>
</dbReference>
<gene>
    <name evidence="2" type="ordered locus">Pyrfu_1944</name>
</gene>
<feature type="transmembrane region" description="Helical" evidence="1">
    <location>
        <begin position="231"/>
        <end position="252"/>
    </location>
</feature>
<accession>G0EDJ3</accession>
<feature type="transmembrane region" description="Helical" evidence="1">
    <location>
        <begin position="199"/>
        <end position="219"/>
    </location>
</feature>
<dbReference type="AlphaFoldDB" id="G0EDJ3"/>
<dbReference type="HOGENOM" id="CLU_1088273_0_0_2"/>
<evidence type="ECO:0000256" key="1">
    <source>
        <dbReference type="SAM" id="Phobius"/>
    </source>
</evidence>
<dbReference type="KEGG" id="pfm:Pyrfu_1944"/>
<dbReference type="InParanoid" id="G0EDJ3"/>
<feature type="transmembrane region" description="Helical" evidence="1">
    <location>
        <begin position="137"/>
        <end position="155"/>
    </location>
</feature>
<evidence type="ECO:0000313" key="2">
    <source>
        <dbReference type="EMBL" id="AEM39797.1"/>
    </source>
</evidence>
<keyword evidence="1" id="KW-0812">Transmembrane</keyword>
<name>G0EDJ3_PYRF1</name>
<sequence length="255" mass="27761">MAVCITEPVRPEALPLRLSLRVKAVQPRKRLQARVRYHSLLLRTCGDATLLAWLSLLGVLVAVTIPGGVYGLAYVAPPEYLPVVVTVQFVTGVAASFFTACRGYLGLRAMIPGVLYSFAMLYLSASLVSTLLRGDSISALSATLNSMLLAVAAVYEELMIRGRSLLLTHMMREMREFFILSSMMLLGAFVAAMHGNPALAALLVAVAYYPVYVGLREYFEKSVWGWGGAPIWERLVAMGLTSAYVSLVAYVLTMG</sequence>
<evidence type="ECO:0000313" key="3">
    <source>
        <dbReference type="Proteomes" id="UP000001037"/>
    </source>
</evidence>
<feature type="transmembrane region" description="Helical" evidence="1">
    <location>
        <begin position="113"/>
        <end position="131"/>
    </location>
</feature>
<keyword evidence="1" id="KW-1133">Transmembrane helix</keyword>
<reference evidence="2 3" key="1">
    <citation type="journal article" date="2011" name="Stand. Genomic Sci.">
        <title>Complete genome sequence of the hyperthermophilic chemolithoautotroph Pyrolobus fumarii type strain (1A).</title>
        <authorList>
            <person name="Anderson I."/>
            <person name="Goker M."/>
            <person name="Nolan M."/>
            <person name="Lucas S."/>
            <person name="Hammon N."/>
            <person name="Deshpande S."/>
            <person name="Cheng J.F."/>
            <person name="Tapia R."/>
            <person name="Han C."/>
            <person name="Goodwin L."/>
            <person name="Pitluck S."/>
            <person name="Huntemann M."/>
            <person name="Liolios K."/>
            <person name="Ivanova N."/>
            <person name="Pagani I."/>
            <person name="Mavromatis K."/>
            <person name="Ovchinikova G."/>
            <person name="Pati A."/>
            <person name="Chen A."/>
            <person name="Palaniappan K."/>
            <person name="Land M."/>
            <person name="Hauser L."/>
            <person name="Brambilla E.M."/>
            <person name="Huber H."/>
            <person name="Yasawong M."/>
            <person name="Rohde M."/>
            <person name="Spring S."/>
            <person name="Abt B."/>
            <person name="Sikorski J."/>
            <person name="Wirth R."/>
            <person name="Detter J.C."/>
            <person name="Woyke T."/>
            <person name="Bristow J."/>
            <person name="Eisen J.A."/>
            <person name="Markowitz V."/>
            <person name="Hugenholtz P."/>
            <person name="Kyrpides N.C."/>
            <person name="Klenk H.P."/>
            <person name="Lapidus A."/>
        </authorList>
    </citation>
    <scope>NUCLEOTIDE SEQUENCE [LARGE SCALE GENOMIC DNA]</scope>
    <source>
        <strain evidence="3">DSM 11204 / 1A</strain>
    </source>
</reference>
<keyword evidence="3" id="KW-1185">Reference proteome</keyword>
<keyword evidence="1" id="KW-0472">Membrane</keyword>
<dbReference type="Proteomes" id="UP000001037">
    <property type="component" value="Chromosome"/>
</dbReference>
<dbReference type="GeneID" id="11138284"/>